<gene>
    <name evidence="1" type="ORF">ENS82_13155</name>
</gene>
<dbReference type="AlphaFoldDB" id="A0A7C3DIJ1"/>
<name>A0A7C3DIJ1_MEIRU</name>
<sequence>MKLHLVRLAKHQGQARFPGLEDFTTLLLAEPRQVDEPHLYVVLEGEVVIDLPDRSYLHLRKGEGAHLQGSHQITPIDPSVVAVWKL</sequence>
<protein>
    <recommendedName>
        <fullName evidence="2">Cupin domain-containing protein</fullName>
    </recommendedName>
</protein>
<reference evidence="1" key="1">
    <citation type="journal article" date="2020" name="mSystems">
        <title>Genome- and Community-Level Interaction Insights into Carbon Utilization and Element Cycling Functions of Hydrothermarchaeota in Hydrothermal Sediment.</title>
        <authorList>
            <person name="Zhou Z."/>
            <person name="Liu Y."/>
            <person name="Xu W."/>
            <person name="Pan J."/>
            <person name="Luo Z.H."/>
            <person name="Li M."/>
        </authorList>
    </citation>
    <scope>NUCLEOTIDE SEQUENCE [LARGE SCALE GENOMIC DNA]</scope>
    <source>
        <strain evidence="1">SpSt-524</strain>
    </source>
</reference>
<organism evidence="1">
    <name type="scientific">Meiothermus ruber</name>
    <dbReference type="NCBI Taxonomy" id="277"/>
    <lineage>
        <taxon>Bacteria</taxon>
        <taxon>Thermotogati</taxon>
        <taxon>Deinococcota</taxon>
        <taxon>Deinococci</taxon>
        <taxon>Thermales</taxon>
        <taxon>Thermaceae</taxon>
        <taxon>Meiothermus</taxon>
    </lineage>
</organism>
<dbReference type="RefSeq" id="WP_297559501.1">
    <property type="nucleotide sequence ID" value="NZ_JBKBUW010000001.1"/>
</dbReference>
<proteinExistence type="predicted"/>
<comment type="caution">
    <text evidence="1">The sequence shown here is derived from an EMBL/GenBank/DDBJ whole genome shotgun (WGS) entry which is preliminary data.</text>
</comment>
<evidence type="ECO:0000313" key="1">
    <source>
        <dbReference type="EMBL" id="HFG21635.1"/>
    </source>
</evidence>
<dbReference type="EMBL" id="DSWI01000032">
    <property type="protein sequence ID" value="HFG21635.1"/>
    <property type="molecule type" value="Genomic_DNA"/>
</dbReference>
<accession>A0A7C3DIJ1</accession>
<evidence type="ECO:0008006" key="2">
    <source>
        <dbReference type="Google" id="ProtNLM"/>
    </source>
</evidence>